<organism evidence="2 3">
    <name type="scientific">Streptococcus pneumoniae</name>
    <dbReference type="NCBI Taxonomy" id="1313"/>
    <lineage>
        <taxon>Bacteria</taxon>
        <taxon>Bacillati</taxon>
        <taxon>Bacillota</taxon>
        <taxon>Bacilli</taxon>
        <taxon>Lactobacillales</taxon>
        <taxon>Streptococcaceae</taxon>
        <taxon>Streptococcus</taxon>
    </lineage>
</organism>
<protein>
    <submittedName>
        <fullName evidence="2">Lanthionine synthetase</fullName>
    </submittedName>
</protein>
<sequence>MDRLQTMLNKIQVDTYHKNGWLFVKYSNNKLTQGWKLHVSSQLKDACNIFYIVAQELEKERCNYKVLDCLDELKKLNSPREVSPTANKFITIYPSSRKQAKRIILNLKEKLEKYKAPR</sequence>
<accession>A0A8B5XP86</accession>
<dbReference type="Proteomes" id="UP000318940">
    <property type="component" value="Unassembled WGS sequence"/>
</dbReference>
<reference evidence="2 3" key="1">
    <citation type="submission" date="2019-07" db="EMBL/GenBank/DDBJ databases">
        <authorList>
            <person name="Mohale T."/>
        </authorList>
    </citation>
    <scope>NUCLEOTIDE SEQUENCE [LARGE SCALE GENOMIC DNA]</scope>
    <source>
        <strain evidence="2 3">NTPn 189</strain>
    </source>
</reference>
<comment type="caution">
    <text evidence="2">The sequence shown here is derived from an EMBL/GenBank/DDBJ whole genome shotgun (WGS) entry which is preliminary data.</text>
</comment>
<feature type="non-terminal residue" evidence="2">
    <location>
        <position position="118"/>
    </location>
</feature>
<evidence type="ECO:0000259" key="1">
    <source>
        <dbReference type="Pfam" id="PF25816"/>
    </source>
</evidence>
<feature type="domain" description="RamC N-terminal" evidence="1">
    <location>
        <begin position="15"/>
        <end position="118"/>
    </location>
</feature>
<evidence type="ECO:0000313" key="3">
    <source>
        <dbReference type="Proteomes" id="UP000318940"/>
    </source>
</evidence>
<gene>
    <name evidence="2" type="ORF">AZK02_11030</name>
</gene>
<dbReference type="EMBL" id="VMVH01000147">
    <property type="protein sequence ID" value="TVW24830.1"/>
    <property type="molecule type" value="Genomic_DNA"/>
</dbReference>
<name>A0A8B5XP86_STREE</name>
<dbReference type="AlphaFoldDB" id="A0A8B5XP86"/>
<dbReference type="InterPro" id="IPR057929">
    <property type="entry name" value="RamC_N"/>
</dbReference>
<dbReference type="Pfam" id="PF25816">
    <property type="entry name" value="RamC_N"/>
    <property type="match status" value="1"/>
</dbReference>
<proteinExistence type="predicted"/>
<evidence type="ECO:0000313" key="2">
    <source>
        <dbReference type="EMBL" id="TVW24830.1"/>
    </source>
</evidence>